<dbReference type="InterPro" id="IPR001611">
    <property type="entry name" value="Leu-rich_rpt"/>
</dbReference>
<dbReference type="PROSITE" id="PS51412">
    <property type="entry name" value="MACPF_2"/>
    <property type="match status" value="1"/>
</dbReference>
<reference evidence="2" key="1">
    <citation type="submission" date="2021-02" db="EMBL/GenBank/DDBJ databases">
        <authorList>
            <person name="Nowell W R."/>
        </authorList>
    </citation>
    <scope>NUCLEOTIDE SEQUENCE</scope>
</reference>
<evidence type="ECO:0000313" key="3">
    <source>
        <dbReference type="Proteomes" id="UP000663891"/>
    </source>
</evidence>
<dbReference type="Gene3D" id="3.80.10.10">
    <property type="entry name" value="Ribonuclease Inhibitor"/>
    <property type="match status" value="3"/>
</dbReference>
<dbReference type="Proteomes" id="UP000663891">
    <property type="component" value="Unassembled WGS sequence"/>
</dbReference>
<feature type="domain" description="MACPF" evidence="1">
    <location>
        <begin position="84"/>
        <end position="397"/>
    </location>
</feature>
<dbReference type="Pfam" id="PF01823">
    <property type="entry name" value="MACPF"/>
    <property type="match status" value="2"/>
</dbReference>
<gene>
    <name evidence="2" type="ORF">VCS650_LOCUS29389</name>
</gene>
<dbReference type="InterPro" id="IPR052394">
    <property type="entry name" value="LRR-containing"/>
</dbReference>
<comment type="caution">
    <text evidence="2">The sequence shown here is derived from an EMBL/GenBank/DDBJ whole genome shotgun (WGS) entry which is preliminary data.</text>
</comment>
<dbReference type="InterPro" id="IPR032675">
    <property type="entry name" value="LRR_dom_sf"/>
</dbReference>
<evidence type="ECO:0000259" key="1">
    <source>
        <dbReference type="PROSITE" id="PS51412"/>
    </source>
</evidence>
<dbReference type="OrthoDB" id="1366754at2759"/>
<proteinExistence type="predicted"/>
<dbReference type="PANTHER" id="PTHR24114:SF2">
    <property type="entry name" value="F-BOX DOMAIN-CONTAINING PROTEIN-RELATED"/>
    <property type="match status" value="1"/>
</dbReference>
<dbReference type="SMART" id="SM00457">
    <property type="entry name" value="MACPF"/>
    <property type="match status" value="2"/>
</dbReference>
<name>A0A815BC16_9BILA</name>
<sequence length="1133" mass="126081">MQNSDAITEFRPPVATVANQSEWTAWTNNAGEHPVVINRTLSHLANLITDHPEIAQHLRRTIDFYLTKGHLPTLTQLQLGVKAASRPKASTVIRINGLDVVGCGYNPLMLESRFCILDNSNTSENEQWIDPYNHTVAYALPNGYFAVNTPESLSIDASVMVTSVEDYFQKATSITVRHTKGFLGLGKKRIQTTVVDFYRRFHQDYYSMTMRLKQIGWYTLAVSTFPYPKLNPIAEQAFARLPTAFNPTSIHIWKEFFATFGTHIVVAANMGGLVRAETWYEKCLNYEHTEQWVNTQVTTSFWFFGSTQTNTGHHNFQIDEKFKQYSIITSQLLGGTETVDPVNWANWTKTVKYNPRPISYRLVQLDELLPQGDRRTALKAAIEYVLNEAIQEDRAYVAQLENVREPPPTKCSRNPAVNRFMRSLKIEDNVAAAKLALCPYVGYTGMTCAGAPVKTTSMSNYKRLPVGAGMTLDITTGSLLLPAIEFTYPNTTFWTDPFNNQTYWSPQEVAILPANVSENVPIARIFLNPAELINEWKYERLEGTWLGGEFGHSQNVLDIYDKFFSSNQAVSITQHPTALYRVRVENFRLNRYARAAIDALTHTYNEVLYTDFINAWGTHIVQEAVIGGMHEQQVLFKDCVFSFNGAITSANIDEYLKQDILYQTLGNSFYAERRKIAIDHYLGGDPSISNKTLWLHSLPDNPALLKIKYYTPWYEVIFDPVIKENLKTIIDNRIAVVEAQRLADIAKLTDQRVNGRYLALQSSIGVLNNGLCEITNKVTLDPVVNCSAGCSTPIQLKSTMGFTGDRPLWYVRDPTTGFVRARVRLDATTIVDGRRVDIGCSSIATPSMTLTTLNLDQTQIGNVGVQHIADVLRTNTTLTTLNLEWNGIGDVGAQHLADVLRINTTLAILNLCGNRIGAVGTRHLADALQTNTTLTTLNLDHNQIGAAGAQYITCLLRNNTTLTTLKVGCNQIGVAGAQYIADLLRNNMTLTTVHLFDNKIGDAGAQHLADAIRINTTLTTLNLGYNQISDVGAQYLANALRTNTTLTTFNLNWNQIGAVGAQHIADALRTNATLTTLNLSENGIGAFGAQYLAHALLTNTALTILNLDRNQIGAAGAQFIADLLRNNTVTFVL</sequence>
<dbReference type="InterPro" id="IPR020864">
    <property type="entry name" value="MACPF"/>
</dbReference>
<protein>
    <recommendedName>
        <fullName evidence="1">MACPF domain-containing protein</fullName>
    </recommendedName>
</protein>
<dbReference type="SMART" id="SM00368">
    <property type="entry name" value="LRR_RI"/>
    <property type="match status" value="10"/>
</dbReference>
<dbReference type="Pfam" id="PF13516">
    <property type="entry name" value="LRR_6"/>
    <property type="match status" value="9"/>
</dbReference>
<organism evidence="2 3">
    <name type="scientific">Adineta steineri</name>
    <dbReference type="NCBI Taxonomy" id="433720"/>
    <lineage>
        <taxon>Eukaryota</taxon>
        <taxon>Metazoa</taxon>
        <taxon>Spiralia</taxon>
        <taxon>Gnathifera</taxon>
        <taxon>Rotifera</taxon>
        <taxon>Eurotatoria</taxon>
        <taxon>Bdelloidea</taxon>
        <taxon>Adinetida</taxon>
        <taxon>Adinetidae</taxon>
        <taxon>Adineta</taxon>
    </lineage>
</organism>
<dbReference type="SUPFAM" id="SSF52047">
    <property type="entry name" value="RNI-like"/>
    <property type="match status" value="1"/>
</dbReference>
<dbReference type="AlphaFoldDB" id="A0A815BC16"/>
<accession>A0A815BC16</accession>
<dbReference type="PANTHER" id="PTHR24114">
    <property type="entry name" value="LEUCINE RICH REPEAT FAMILY PROTEIN"/>
    <property type="match status" value="1"/>
</dbReference>
<evidence type="ECO:0000313" key="2">
    <source>
        <dbReference type="EMBL" id="CAF1270378.1"/>
    </source>
</evidence>
<dbReference type="EMBL" id="CAJNON010000453">
    <property type="protein sequence ID" value="CAF1270378.1"/>
    <property type="molecule type" value="Genomic_DNA"/>
</dbReference>